<feature type="chain" id="PRO_5037754169" evidence="8">
    <location>
        <begin position="39"/>
        <end position="389"/>
    </location>
</feature>
<evidence type="ECO:0000256" key="2">
    <source>
        <dbReference type="ARBA" id="ARBA00022801"/>
    </source>
</evidence>
<dbReference type="PANTHER" id="PTHR11707">
    <property type="entry name" value="L-ASPARAGINASE"/>
    <property type="match status" value="1"/>
</dbReference>
<evidence type="ECO:0000256" key="7">
    <source>
        <dbReference type="RuleBase" id="RU004456"/>
    </source>
</evidence>
<evidence type="ECO:0000256" key="5">
    <source>
        <dbReference type="PROSITE-ProRule" id="PRU10099"/>
    </source>
</evidence>
<dbReference type="InterPro" id="IPR040919">
    <property type="entry name" value="Asparaginase_C"/>
</dbReference>
<proteinExistence type="inferred from homology"/>
<evidence type="ECO:0000313" key="11">
    <source>
        <dbReference type="EMBL" id="NPT55397.1"/>
    </source>
</evidence>
<dbReference type="PRINTS" id="PR00139">
    <property type="entry name" value="ASNGLNASE"/>
</dbReference>
<accession>A0A972NPA9</accession>
<dbReference type="EC" id="3.5.1.1" evidence="11"/>
<comment type="similarity">
    <text evidence="1 7">Belongs to the asparaginase 1 family.</text>
</comment>
<dbReference type="Proteomes" id="UP000655523">
    <property type="component" value="Unassembled WGS sequence"/>
</dbReference>
<feature type="binding site" evidence="4">
    <location>
        <begin position="148"/>
        <end position="149"/>
    </location>
    <ligand>
        <name>substrate</name>
    </ligand>
</feature>
<name>A0A972NPA9_9BURK</name>
<dbReference type="GO" id="GO:0004067">
    <property type="term" value="F:asparaginase activity"/>
    <property type="evidence" value="ECO:0007669"/>
    <property type="project" value="UniProtKB-UniRule"/>
</dbReference>
<dbReference type="CDD" id="cd08964">
    <property type="entry name" value="L-asparaginase_II"/>
    <property type="match status" value="1"/>
</dbReference>
<dbReference type="PROSITE" id="PS00917">
    <property type="entry name" value="ASN_GLN_ASE_2"/>
    <property type="match status" value="1"/>
</dbReference>
<evidence type="ECO:0000259" key="10">
    <source>
        <dbReference type="Pfam" id="PF17763"/>
    </source>
</evidence>
<keyword evidence="12" id="KW-1185">Reference proteome</keyword>
<dbReference type="PROSITE" id="PS00144">
    <property type="entry name" value="ASN_GLN_ASE_1"/>
    <property type="match status" value="1"/>
</dbReference>
<dbReference type="PROSITE" id="PS51732">
    <property type="entry name" value="ASN_GLN_ASE_3"/>
    <property type="match status" value="1"/>
</dbReference>
<dbReference type="InterPro" id="IPR036152">
    <property type="entry name" value="Asp/glu_Ase-like_sf"/>
</dbReference>
<dbReference type="Gene3D" id="3.40.50.40">
    <property type="match status" value="1"/>
</dbReference>
<reference evidence="11 12" key="1">
    <citation type="submission" date="2019-11" db="EMBL/GenBank/DDBJ databases">
        <title>Metabolism of dissolved organic matter in forest soils.</title>
        <authorList>
            <person name="Cyle K.T."/>
            <person name="Wilhelm R.C."/>
            <person name="Martinez C.E."/>
        </authorList>
    </citation>
    <scope>NUCLEOTIDE SEQUENCE [LARGE SCALE GENOMIC DNA]</scope>
    <source>
        <strain evidence="11 12">5N</strain>
    </source>
</reference>
<dbReference type="InterPro" id="IPR004550">
    <property type="entry name" value="AsnASE_II"/>
</dbReference>
<dbReference type="Gene3D" id="3.40.50.1170">
    <property type="entry name" value="L-asparaginase, N-terminal domain"/>
    <property type="match status" value="1"/>
</dbReference>
<evidence type="ECO:0000313" key="12">
    <source>
        <dbReference type="Proteomes" id="UP000655523"/>
    </source>
</evidence>
<dbReference type="Pfam" id="PF00710">
    <property type="entry name" value="Asparaginase"/>
    <property type="match status" value="1"/>
</dbReference>
<gene>
    <name evidence="11" type="ORF">GNZ13_12510</name>
</gene>
<dbReference type="InterPro" id="IPR037152">
    <property type="entry name" value="L-asparaginase_N_sf"/>
</dbReference>
<dbReference type="InterPro" id="IPR027473">
    <property type="entry name" value="L-asparaginase_C"/>
</dbReference>
<dbReference type="NCBIfam" id="TIGR00520">
    <property type="entry name" value="asnASE_II"/>
    <property type="match status" value="1"/>
</dbReference>
<dbReference type="GO" id="GO:0006528">
    <property type="term" value="P:asparagine metabolic process"/>
    <property type="evidence" value="ECO:0007669"/>
    <property type="project" value="InterPro"/>
</dbReference>
<evidence type="ECO:0000256" key="6">
    <source>
        <dbReference type="PROSITE-ProRule" id="PRU10100"/>
    </source>
</evidence>
<dbReference type="InterPro" id="IPR020827">
    <property type="entry name" value="Asparaginase/glutaminase_AS1"/>
</dbReference>
<feature type="domain" description="L-asparaginase N-terminal" evidence="9">
    <location>
        <begin position="60"/>
        <end position="249"/>
    </location>
</feature>
<evidence type="ECO:0000256" key="3">
    <source>
        <dbReference type="PIRSR" id="PIRSR001220-1"/>
    </source>
</evidence>
<sequence length="389" mass="40827">MNINTTLQRVACLRRSSTTLTAALLVCASCLCGTSVWAADATSDSAAATEATSPAAESPRILVLATGGTIAGTTDPRSAIGYNSGNVKGQELVRAVPGIEKLASINSEQISNVGSQDMNDEIWFRLARRIQEAFDRNEADGIVITHGTDTMEETAFFLQNVVRSEKPVVLVGSMRPGGSTSADGPGNLYEAVEVAASPKSRGRGVMVVMNDQIHAPRWITKTNTTAVQTFASPNAGVIGYVDPASIRFVAPAPAPALASTRDVLGLPTNGHLPRVEIVYAHSNMDGAQIDHAIADGAKGIVLAGEGDGDASKEALAALDRAAKKGIVVVRSTRVMSGFVNRNVEVEDDKRGFVVSFDLNPQKARLLTQLLVANGITNPGKVQQAFSGTF</sequence>
<evidence type="ECO:0000256" key="1">
    <source>
        <dbReference type="ARBA" id="ARBA00010518"/>
    </source>
</evidence>
<organism evidence="11 12">
    <name type="scientific">Paraburkholderia elongata</name>
    <dbReference type="NCBI Taxonomy" id="2675747"/>
    <lineage>
        <taxon>Bacteria</taxon>
        <taxon>Pseudomonadati</taxon>
        <taxon>Pseudomonadota</taxon>
        <taxon>Betaproteobacteria</taxon>
        <taxon>Burkholderiales</taxon>
        <taxon>Burkholderiaceae</taxon>
        <taxon>Paraburkholderia</taxon>
    </lineage>
</organism>
<dbReference type="PANTHER" id="PTHR11707:SF28">
    <property type="entry name" value="60 KDA LYSOPHOSPHOLIPASE"/>
    <property type="match status" value="1"/>
</dbReference>
<dbReference type="EMBL" id="WOEZ01000059">
    <property type="protein sequence ID" value="NPT55397.1"/>
    <property type="molecule type" value="Genomic_DNA"/>
</dbReference>
<dbReference type="SMART" id="SM00870">
    <property type="entry name" value="Asparaginase"/>
    <property type="match status" value="1"/>
</dbReference>
<dbReference type="Pfam" id="PF17763">
    <property type="entry name" value="Asparaginase_C"/>
    <property type="match status" value="1"/>
</dbReference>
<dbReference type="FunFam" id="3.40.50.1170:FF:000001">
    <property type="entry name" value="L-asparaginase 2"/>
    <property type="match status" value="1"/>
</dbReference>
<feature type="binding site" evidence="4">
    <location>
        <position position="115"/>
    </location>
    <ligand>
        <name>substrate</name>
    </ligand>
</feature>
<evidence type="ECO:0000259" key="9">
    <source>
        <dbReference type="Pfam" id="PF00710"/>
    </source>
</evidence>
<dbReference type="PIRSF" id="PIRSF001220">
    <property type="entry name" value="L-ASNase_gatD"/>
    <property type="match status" value="1"/>
</dbReference>
<evidence type="ECO:0000256" key="8">
    <source>
        <dbReference type="SAM" id="SignalP"/>
    </source>
</evidence>
<dbReference type="SUPFAM" id="SSF53774">
    <property type="entry name" value="Glutaminase/Asparaginase"/>
    <property type="match status" value="1"/>
</dbReference>
<dbReference type="RefSeq" id="WP_172164312.1">
    <property type="nucleotide sequence ID" value="NZ_WOEZ01000059.1"/>
</dbReference>
<feature type="signal peptide" evidence="8">
    <location>
        <begin position="1"/>
        <end position="38"/>
    </location>
</feature>
<feature type="active site" evidence="5">
    <location>
        <position position="69"/>
    </location>
</feature>
<dbReference type="AlphaFoldDB" id="A0A972NPA9"/>
<feature type="active site" description="O-isoaspartyl threonine intermediate" evidence="3">
    <location>
        <position position="69"/>
    </location>
</feature>
<dbReference type="PIRSF" id="PIRSF500176">
    <property type="entry name" value="L_ASNase"/>
    <property type="match status" value="1"/>
</dbReference>
<evidence type="ECO:0000256" key="4">
    <source>
        <dbReference type="PIRSR" id="PIRSR001220-2"/>
    </source>
</evidence>
<feature type="active site" evidence="6">
    <location>
        <position position="148"/>
    </location>
</feature>
<dbReference type="InterPro" id="IPR027475">
    <property type="entry name" value="Asparaginase/glutaminase_AS2"/>
</dbReference>
<feature type="domain" description="Asparaginase/glutaminase C-terminal" evidence="10">
    <location>
        <begin position="274"/>
        <end position="385"/>
    </location>
</feature>
<comment type="caution">
    <text evidence="11">The sequence shown here is derived from an EMBL/GenBank/DDBJ whole genome shotgun (WGS) entry which is preliminary data.</text>
</comment>
<dbReference type="InterPro" id="IPR006034">
    <property type="entry name" value="Asparaginase/glutaminase-like"/>
</dbReference>
<keyword evidence="8" id="KW-0732">Signal</keyword>
<keyword evidence="2 11" id="KW-0378">Hydrolase</keyword>
<dbReference type="InterPro" id="IPR027474">
    <property type="entry name" value="L-asparaginase_N"/>
</dbReference>
<protein>
    <submittedName>
        <fullName evidence="11">Type II asparaginase</fullName>
        <ecNumber evidence="11">3.5.1.1</ecNumber>
    </submittedName>
</protein>